<feature type="transmembrane region" description="Helical" evidence="6">
    <location>
        <begin position="51"/>
        <end position="72"/>
    </location>
</feature>
<feature type="transmembrane region" description="Helical" evidence="6">
    <location>
        <begin position="195"/>
        <end position="212"/>
    </location>
</feature>
<comment type="subcellular location">
    <subcellularLocation>
        <location evidence="1">Membrane</location>
        <topology evidence="1">Multi-pass membrane protein</topology>
    </subcellularLocation>
</comment>
<keyword evidence="2 6" id="KW-0812">Transmembrane</keyword>
<organism evidence="7 8">
    <name type="scientific">Glossina pallidipes</name>
    <name type="common">Tsetse fly</name>
    <dbReference type="NCBI Taxonomy" id="7398"/>
    <lineage>
        <taxon>Eukaryota</taxon>
        <taxon>Metazoa</taxon>
        <taxon>Ecdysozoa</taxon>
        <taxon>Arthropoda</taxon>
        <taxon>Hexapoda</taxon>
        <taxon>Insecta</taxon>
        <taxon>Pterygota</taxon>
        <taxon>Neoptera</taxon>
        <taxon>Endopterygota</taxon>
        <taxon>Diptera</taxon>
        <taxon>Brachycera</taxon>
        <taxon>Muscomorpha</taxon>
        <taxon>Hippoboscoidea</taxon>
        <taxon>Glossinidae</taxon>
        <taxon>Glossina</taxon>
    </lineage>
</organism>
<dbReference type="InterPro" id="IPR006214">
    <property type="entry name" value="Bax_inhibitor_1-related"/>
</dbReference>
<accession>A0A1A9ZRK4</accession>
<dbReference type="PANTHER" id="PTHR23291:SF47">
    <property type="entry name" value="TRANSMEMBRANE BAX INHIBITOR MOTIF CONTAINING 7"/>
    <property type="match status" value="1"/>
</dbReference>
<keyword evidence="3 6" id="KW-1133">Transmembrane helix</keyword>
<proteinExistence type="predicted"/>
<dbReference type="VEuPathDB" id="VectorBase:GPAI022816"/>
<evidence type="ECO:0000256" key="4">
    <source>
        <dbReference type="ARBA" id="ARBA00023136"/>
    </source>
</evidence>
<dbReference type="EnsemblMetazoa" id="GPAI022816-RA">
    <property type="protein sequence ID" value="GPAI022816-PA"/>
    <property type="gene ID" value="GPAI022816"/>
</dbReference>
<reference evidence="7" key="2">
    <citation type="submission" date="2020-05" db="UniProtKB">
        <authorList>
            <consortium name="EnsemblMetazoa"/>
        </authorList>
    </citation>
    <scope>IDENTIFICATION</scope>
    <source>
        <strain evidence="7">IAEA</strain>
    </source>
</reference>
<dbReference type="AlphaFoldDB" id="A0A1A9ZRK4"/>
<evidence type="ECO:0000256" key="3">
    <source>
        <dbReference type="ARBA" id="ARBA00022989"/>
    </source>
</evidence>
<dbReference type="CDD" id="cd10428">
    <property type="entry name" value="LFG_like"/>
    <property type="match status" value="1"/>
</dbReference>
<evidence type="ECO:0000256" key="6">
    <source>
        <dbReference type="SAM" id="Phobius"/>
    </source>
</evidence>
<keyword evidence="8" id="KW-1185">Reference proteome</keyword>
<feature type="transmembrane region" description="Helical" evidence="6">
    <location>
        <begin position="171"/>
        <end position="189"/>
    </location>
</feature>
<evidence type="ECO:0000256" key="1">
    <source>
        <dbReference type="ARBA" id="ARBA00004141"/>
    </source>
</evidence>
<sequence>MDKRSSWPLDPPKGKAKRYTQPAEVMGHPESQLQNLLFDEQTVRQKFVRKVYLILMAQLCVTLAFLSLFVFNEDVSGFAYDNPALFWLAFLVLFTTMLIMLCFDDARRKTPINFVFLGVFTLAESFMLGIIASQFAPEEIFTAVTITAILCFALSLYAVQTKVDYTVMGGILLVCVLALLIFAIVVLIFPGHVMIMIYSCLGALLFSIYLVYDTQLMMGGKHKYSLSPEECYNLNYVALTHPSLSRDQGGLLSLQRTIKSIFSPTFDLKFRSFDASQVTQRFVRKISCKKRHLIEDSETKNNHAAENCSPTFRPTSSCKMKSCVDFPSSIHPQPRMEYLNIIEEQHIYTHQY</sequence>
<dbReference type="Proteomes" id="UP000092445">
    <property type="component" value="Unassembled WGS sequence"/>
</dbReference>
<evidence type="ECO:0000313" key="8">
    <source>
        <dbReference type="Proteomes" id="UP000092445"/>
    </source>
</evidence>
<reference evidence="8" key="1">
    <citation type="submission" date="2014-03" db="EMBL/GenBank/DDBJ databases">
        <authorList>
            <person name="Aksoy S."/>
            <person name="Warren W."/>
            <person name="Wilson R.K."/>
        </authorList>
    </citation>
    <scope>NUCLEOTIDE SEQUENCE [LARGE SCALE GENOMIC DNA]</scope>
    <source>
        <strain evidence="8">IAEA</strain>
    </source>
</reference>
<dbReference type="Pfam" id="PF01027">
    <property type="entry name" value="Bax1-I"/>
    <property type="match status" value="1"/>
</dbReference>
<feature type="transmembrane region" description="Helical" evidence="6">
    <location>
        <begin position="115"/>
        <end position="134"/>
    </location>
</feature>
<dbReference type="PANTHER" id="PTHR23291">
    <property type="entry name" value="BAX INHIBITOR-RELATED"/>
    <property type="match status" value="1"/>
</dbReference>
<evidence type="ECO:0000256" key="2">
    <source>
        <dbReference type="ARBA" id="ARBA00022692"/>
    </source>
</evidence>
<feature type="transmembrane region" description="Helical" evidence="6">
    <location>
        <begin position="84"/>
        <end position="103"/>
    </location>
</feature>
<keyword evidence="4 6" id="KW-0472">Membrane</keyword>
<dbReference type="GO" id="GO:0016020">
    <property type="term" value="C:membrane"/>
    <property type="evidence" value="ECO:0007669"/>
    <property type="project" value="UniProtKB-SubCell"/>
</dbReference>
<evidence type="ECO:0000256" key="5">
    <source>
        <dbReference type="SAM" id="MobiDB-lite"/>
    </source>
</evidence>
<feature type="region of interest" description="Disordered" evidence="5">
    <location>
        <begin position="1"/>
        <end position="20"/>
    </location>
</feature>
<dbReference type="STRING" id="7398.A0A1A9ZRK4"/>
<protein>
    <submittedName>
        <fullName evidence="7">Uncharacterized protein</fullName>
    </submittedName>
</protein>
<name>A0A1A9ZRK4_GLOPL</name>
<evidence type="ECO:0000313" key="7">
    <source>
        <dbReference type="EnsemblMetazoa" id="GPAI022816-PA"/>
    </source>
</evidence>
<feature type="transmembrane region" description="Helical" evidence="6">
    <location>
        <begin position="140"/>
        <end position="159"/>
    </location>
</feature>